<evidence type="ECO:0000313" key="1">
    <source>
        <dbReference type="EMBL" id="RNF02915.1"/>
    </source>
</evidence>
<comment type="caution">
    <text evidence="1">The sequence shown here is derived from an EMBL/GenBank/DDBJ whole genome shotgun (WGS) entry which is preliminary data.</text>
</comment>
<dbReference type="EMBL" id="MKGL01000214">
    <property type="protein sequence ID" value="RNF02915.1"/>
    <property type="molecule type" value="Genomic_DNA"/>
</dbReference>
<reference evidence="1 2" key="1">
    <citation type="journal article" date="2018" name="BMC Genomics">
        <title>Genomic comparison of Trypanosoma conorhini and Trypanosoma rangeli to Trypanosoma cruzi strains of high and low virulence.</title>
        <authorList>
            <person name="Bradwell K.R."/>
            <person name="Koparde V.N."/>
            <person name="Matveyev A.V."/>
            <person name="Serrano M.G."/>
            <person name="Alves J.M."/>
            <person name="Parikh H."/>
            <person name="Huang B."/>
            <person name="Lee V."/>
            <person name="Espinosa-Alvarez O."/>
            <person name="Ortiz P.A."/>
            <person name="Costa-Martins A.G."/>
            <person name="Teixeira M.M."/>
            <person name="Buck G.A."/>
        </authorList>
    </citation>
    <scope>NUCLEOTIDE SEQUENCE [LARGE SCALE GENOMIC DNA]</scope>
    <source>
        <strain evidence="1 2">AM80</strain>
    </source>
</reference>
<proteinExistence type="predicted"/>
<evidence type="ECO:0000313" key="2">
    <source>
        <dbReference type="Proteomes" id="UP000283634"/>
    </source>
</evidence>
<name>A0A3R7NHY8_TRYRA</name>
<gene>
    <name evidence="1" type="ORF">TraAM80_06118</name>
</gene>
<dbReference type="RefSeq" id="XP_029237202.1">
    <property type="nucleotide sequence ID" value="XM_029382973.1"/>
</dbReference>
<sequence>MHFYFDGRWCRSDLRCGLDGNERAVGAAAPALDVARACGGGTAAALQAARKRRRTAADLDAISVSVPGVGGATDSVRGRAGRLRAFDEVAADARLSEAQPDMELFSRHTCWLSGSGGHTVCSGQLRDALLYDFAFSSGRSREAVGVAVQTEANRLRATFFVACDDPARAWEADDLVAAAGSSAAHHLLLLQRAGGLKSRVQRVLRCAAYLNM</sequence>
<dbReference type="AlphaFoldDB" id="A0A3R7NHY8"/>
<accession>A0A3R7NHY8</accession>
<dbReference type="Proteomes" id="UP000283634">
    <property type="component" value="Unassembled WGS sequence"/>
</dbReference>
<protein>
    <submittedName>
        <fullName evidence="1">Uncharacterized protein</fullName>
    </submittedName>
</protein>
<dbReference type="GeneID" id="40330051"/>
<keyword evidence="2" id="KW-1185">Reference proteome</keyword>
<organism evidence="1 2">
    <name type="scientific">Trypanosoma rangeli</name>
    <dbReference type="NCBI Taxonomy" id="5698"/>
    <lineage>
        <taxon>Eukaryota</taxon>
        <taxon>Discoba</taxon>
        <taxon>Euglenozoa</taxon>
        <taxon>Kinetoplastea</taxon>
        <taxon>Metakinetoplastina</taxon>
        <taxon>Trypanosomatida</taxon>
        <taxon>Trypanosomatidae</taxon>
        <taxon>Trypanosoma</taxon>
        <taxon>Herpetosoma</taxon>
    </lineage>
</organism>